<protein>
    <submittedName>
        <fullName evidence="7">Sigma-70 family RNA polymerase sigma factor</fullName>
    </submittedName>
</protein>
<dbReference type="InterPro" id="IPR036388">
    <property type="entry name" value="WH-like_DNA-bd_sf"/>
</dbReference>
<comment type="similarity">
    <text evidence="1">Belongs to the sigma-70 factor family. ECF subfamily.</text>
</comment>
<comment type="caution">
    <text evidence="7">The sequence shown here is derived from an EMBL/GenBank/DDBJ whole genome shotgun (WGS) entry which is preliminary data.</text>
</comment>
<evidence type="ECO:0000313" key="7">
    <source>
        <dbReference type="EMBL" id="MPQ42676.1"/>
    </source>
</evidence>
<dbReference type="EMBL" id="WHJC01000016">
    <property type="protein sequence ID" value="MPQ42676.1"/>
    <property type="molecule type" value="Genomic_DNA"/>
</dbReference>
<dbReference type="RefSeq" id="WP_152887517.1">
    <property type="nucleotide sequence ID" value="NZ_WHJC01000016.1"/>
</dbReference>
<dbReference type="InterPro" id="IPR013325">
    <property type="entry name" value="RNA_pol_sigma_r2"/>
</dbReference>
<reference evidence="7 8" key="1">
    <citation type="submission" date="2019-10" db="EMBL/GenBank/DDBJ databases">
        <title>The Genome Sequence of Clostridium tarantellae Isolated from Fish Brain.</title>
        <authorList>
            <person name="Bano L."/>
            <person name="Kiel M."/>
            <person name="Sales G."/>
            <person name="Doxey A.C."/>
            <person name="Mansfield M.J."/>
            <person name="Schiavone M."/>
            <person name="Rossetto O."/>
            <person name="Pirazzini M."/>
            <person name="Dobrindt U."/>
            <person name="Montecucco C."/>
        </authorList>
    </citation>
    <scope>NUCLEOTIDE SEQUENCE [LARGE SCALE GENOMIC DNA]</scope>
    <source>
        <strain evidence="7 8">DSM 3997</strain>
    </source>
</reference>
<evidence type="ECO:0000256" key="2">
    <source>
        <dbReference type="ARBA" id="ARBA00023015"/>
    </source>
</evidence>
<name>A0A6I1MGM1_9CLOT</name>
<dbReference type="Pfam" id="PF04542">
    <property type="entry name" value="Sigma70_r2"/>
    <property type="match status" value="1"/>
</dbReference>
<dbReference type="Pfam" id="PF08281">
    <property type="entry name" value="Sigma70_r4_2"/>
    <property type="match status" value="1"/>
</dbReference>
<feature type="domain" description="RNA polymerase sigma factor 70 region 4 type 2" evidence="6">
    <location>
        <begin position="113"/>
        <end position="162"/>
    </location>
</feature>
<keyword evidence="8" id="KW-1185">Reference proteome</keyword>
<dbReference type="Gene3D" id="1.10.1740.10">
    <property type="match status" value="1"/>
</dbReference>
<dbReference type="OrthoDB" id="9782703at2"/>
<dbReference type="InterPro" id="IPR013249">
    <property type="entry name" value="RNA_pol_sigma70_r4_t2"/>
</dbReference>
<dbReference type="InterPro" id="IPR014284">
    <property type="entry name" value="RNA_pol_sigma-70_dom"/>
</dbReference>
<organism evidence="7 8">
    <name type="scientific">Clostridium tarantellae</name>
    <dbReference type="NCBI Taxonomy" id="39493"/>
    <lineage>
        <taxon>Bacteria</taxon>
        <taxon>Bacillati</taxon>
        <taxon>Bacillota</taxon>
        <taxon>Clostridia</taxon>
        <taxon>Eubacteriales</taxon>
        <taxon>Clostridiaceae</taxon>
        <taxon>Clostridium</taxon>
    </lineage>
</organism>
<dbReference type="Proteomes" id="UP000430345">
    <property type="component" value="Unassembled WGS sequence"/>
</dbReference>
<dbReference type="InterPro" id="IPR039425">
    <property type="entry name" value="RNA_pol_sigma-70-like"/>
</dbReference>
<dbReference type="GO" id="GO:0006352">
    <property type="term" value="P:DNA-templated transcription initiation"/>
    <property type="evidence" value="ECO:0007669"/>
    <property type="project" value="InterPro"/>
</dbReference>
<evidence type="ECO:0000259" key="5">
    <source>
        <dbReference type="Pfam" id="PF04542"/>
    </source>
</evidence>
<dbReference type="NCBIfam" id="TIGR02937">
    <property type="entry name" value="sigma70-ECF"/>
    <property type="match status" value="1"/>
</dbReference>
<dbReference type="GO" id="GO:0016987">
    <property type="term" value="F:sigma factor activity"/>
    <property type="evidence" value="ECO:0007669"/>
    <property type="project" value="UniProtKB-KW"/>
</dbReference>
<dbReference type="CDD" id="cd06171">
    <property type="entry name" value="Sigma70_r4"/>
    <property type="match status" value="1"/>
</dbReference>
<dbReference type="AlphaFoldDB" id="A0A6I1MGM1"/>
<keyword evidence="4" id="KW-0804">Transcription</keyword>
<dbReference type="SUPFAM" id="SSF88946">
    <property type="entry name" value="Sigma2 domain of RNA polymerase sigma factors"/>
    <property type="match status" value="1"/>
</dbReference>
<keyword evidence="2" id="KW-0805">Transcription regulation</keyword>
<feature type="domain" description="RNA polymerase sigma-70 region 2" evidence="5">
    <location>
        <begin position="22"/>
        <end position="87"/>
    </location>
</feature>
<dbReference type="InterPro" id="IPR014300">
    <property type="entry name" value="RNA_pol_sigma-V"/>
</dbReference>
<accession>A0A6I1MGM1</accession>
<dbReference type="PANTHER" id="PTHR43133:SF51">
    <property type="entry name" value="RNA POLYMERASE SIGMA FACTOR"/>
    <property type="match status" value="1"/>
</dbReference>
<evidence type="ECO:0000256" key="4">
    <source>
        <dbReference type="ARBA" id="ARBA00023163"/>
    </source>
</evidence>
<evidence type="ECO:0000259" key="6">
    <source>
        <dbReference type="Pfam" id="PF08281"/>
    </source>
</evidence>
<sequence>MNQEFKIRKAIKGDDNAFLELINECKECLYRTAFAYVKDEHNALDIVQETVYKAYMSINKLKEPKYFNTWITRILINNAINFIKKEEKLICLEQKDLVNIIGINKVNNEEQIDLLDMVDKLQDKYKEIIILKYFSDLTIKEISKILDMPIGTVKTYLNKGLVNLREFMVKEII</sequence>
<gene>
    <name evidence="7" type="ORF">GBZ86_02755</name>
</gene>
<evidence type="ECO:0000313" key="8">
    <source>
        <dbReference type="Proteomes" id="UP000430345"/>
    </source>
</evidence>
<dbReference type="InterPro" id="IPR007627">
    <property type="entry name" value="RNA_pol_sigma70_r2"/>
</dbReference>
<proteinExistence type="inferred from homology"/>
<dbReference type="GO" id="GO:0003677">
    <property type="term" value="F:DNA binding"/>
    <property type="evidence" value="ECO:0007669"/>
    <property type="project" value="InterPro"/>
</dbReference>
<dbReference type="SUPFAM" id="SSF88659">
    <property type="entry name" value="Sigma3 and sigma4 domains of RNA polymerase sigma factors"/>
    <property type="match status" value="1"/>
</dbReference>
<dbReference type="InterPro" id="IPR013324">
    <property type="entry name" value="RNA_pol_sigma_r3/r4-like"/>
</dbReference>
<evidence type="ECO:0000256" key="1">
    <source>
        <dbReference type="ARBA" id="ARBA00010641"/>
    </source>
</evidence>
<evidence type="ECO:0000256" key="3">
    <source>
        <dbReference type="ARBA" id="ARBA00023082"/>
    </source>
</evidence>
<keyword evidence="3" id="KW-0731">Sigma factor</keyword>
<dbReference type="NCBIfam" id="TIGR02954">
    <property type="entry name" value="Sig70_famx3"/>
    <property type="match status" value="1"/>
</dbReference>
<dbReference type="Gene3D" id="1.10.10.10">
    <property type="entry name" value="Winged helix-like DNA-binding domain superfamily/Winged helix DNA-binding domain"/>
    <property type="match status" value="1"/>
</dbReference>
<dbReference type="PANTHER" id="PTHR43133">
    <property type="entry name" value="RNA POLYMERASE ECF-TYPE SIGMA FACTO"/>
    <property type="match status" value="1"/>
</dbReference>